<gene>
    <name evidence="2" type="ORF">B0H65DRAFT_341659</name>
</gene>
<accession>A0AAE0J1B2</accession>
<dbReference type="Proteomes" id="UP001278500">
    <property type="component" value="Unassembled WGS sequence"/>
</dbReference>
<reference evidence="2" key="2">
    <citation type="submission" date="2023-06" db="EMBL/GenBank/DDBJ databases">
        <authorList>
            <consortium name="Lawrence Berkeley National Laboratory"/>
            <person name="Haridas S."/>
            <person name="Hensen N."/>
            <person name="Bonometti L."/>
            <person name="Westerberg I."/>
            <person name="Brannstrom I.O."/>
            <person name="Guillou S."/>
            <person name="Cros-Aarteil S."/>
            <person name="Calhoun S."/>
            <person name="Kuo A."/>
            <person name="Mondo S."/>
            <person name="Pangilinan J."/>
            <person name="Riley R."/>
            <person name="Labutti K."/>
            <person name="Andreopoulos B."/>
            <person name="Lipzen A."/>
            <person name="Chen C."/>
            <person name="Yanf M."/>
            <person name="Daum C."/>
            <person name="Ng V."/>
            <person name="Clum A."/>
            <person name="Steindorff A."/>
            <person name="Ohm R."/>
            <person name="Martin F."/>
            <person name="Silar P."/>
            <person name="Natvig D."/>
            <person name="Lalanne C."/>
            <person name="Gautier V."/>
            <person name="Ament-Velasquez S.L."/>
            <person name="Kruys A."/>
            <person name="Hutchinson M.I."/>
            <person name="Powell A.J."/>
            <person name="Barry K."/>
            <person name="Miller A.N."/>
            <person name="Grigoriev I.V."/>
            <person name="Debuchy R."/>
            <person name="Gladieux P."/>
            <person name="Thoren M.H."/>
            <person name="Johannesson H."/>
        </authorList>
    </citation>
    <scope>NUCLEOTIDE SEQUENCE</scope>
    <source>
        <strain evidence="2">CBS 560.94</strain>
    </source>
</reference>
<dbReference type="RefSeq" id="XP_062677259.1">
    <property type="nucleotide sequence ID" value="XM_062823658.1"/>
</dbReference>
<dbReference type="AlphaFoldDB" id="A0AAE0J1B2"/>
<dbReference type="GeneID" id="87860812"/>
<organism evidence="2 3">
    <name type="scientific">Neurospora tetraspora</name>
    <dbReference type="NCBI Taxonomy" id="94610"/>
    <lineage>
        <taxon>Eukaryota</taxon>
        <taxon>Fungi</taxon>
        <taxon>Dikarya</taxon>
        <taxon>Ascomycota</taxon>
        <taxon>Pezizomycotina</taxon>
        <taxon>Sordariomycetes</taxon>
        <taxon>Sordariomycetidae</taxon>
        <taxon>Sordariales</taxon>
        <taxon>Sordariaceae</taxon>
        <taxon>Neurospora</taxon>
    </lineage>
</organism>
<evidence type="ECO:0000313" key="2">
    <source>
        <dbReference type="EMBL" id="KAK3335093.1"/>
    </source>
</evidence>
<keyword evidence="3" id="KW-1185">Reference proteome</keyword>
<feature type="chain" id="PRO_5042093509" description="Transcriptional regulator" evidence="1">
    <location>
        <begin position="25"/>
        <end position="82"/>
    </location>
</feature>
<name>A0AAE0J1B2_9PEZI</name>
<protein>
    <recommendedName>
        <fullName evidence="4">Transcriptional regulator</fullName>
    </recommendedName>
</protein>
<feature type="signal peptide" evidence="1">
    <location>
        <begin position="1"/>
        <end position="24"/>
    </location>
</feature>
<sequence length="82" mass="8832">MTRFAGGVTALWLFARRWISDLKAAGLTPGTTRCLTRAGVYGIEETGLFPLEAFASWRLGARKGAVGQSIVKMNCRGNTKGI</sequence>
<dbReference type="EMBL" id="JAUEPP010000009">
    <property type="protein sequence ID" value="KAK3335093.1"/>
    <property type="molecule type" value="Genomic_DNA"/>
</dbReference>
<evidence type="ECO:0000256" key="1">
    <source>
        <dbReference type="SAM" id="SignalP"/>
    </source>
</evidence>
<comment type="caution">
    <text evidence="2">The sequence shown here is derived from an EMBL/GenBank/DDBJ whole genome shotgun (WGS) entry which is preliminary data.</text>
</comment>
<proteinExistence type="predicted"/>
<evidence type="ECO:0008006" key="4">
    <source>
        <dbReference type="Google" id="ProtNLM"/>
    </source>
</evidence>
<keyword evidence="1" id="KW-0732">Signal</keyword>
<reference evidence="2" key="1">
    <citation type="journal article" date="2023" name="Mol. Phylogenet. Evol.">
        <title>Genome-scale phylogeny and comparative genomics of the fungal order Sordariales.</title>
        <authorList>
            <person name="Hensen N."/>
            <person name="Bonometti L."/>
            <person name="Westerberg I."/>
            <person name="Brannstrom I.O."/>
            <person name="Guillou S."/>
            <person name="Cros-Aarteil S."/>
            <person name="Calhoun S."/>
            <person name="Haridas S."/>
            <person name="Kuo A."/>
            <person name="Mondo S."/>
            <person name="Pangilinan J."/>
            <person name="Riley R."/>
            <person name="LaButti K."/>
            <person name="Andreopoulos B."/>
            <person name="Lipzen A."/>
            <person name="Chen C."/>
            <person name="Yan M."/>
            <person name="Daum C."/>
            <person name="Ng V."/>
            <person name="Clum A."/>
            <person name="Steindorff A."/>
            <person name="Ohm R.A."/>
            <person name="Martin F."/>
            <person name="Silar P."/>
            <person name="Natvig D.O."/>
            <person name="Lalanne C."/>
            <person name="Gautier V."/>
            <person name="Ament-Velasquez S.L."/>
            <person name="Kruys A."/>
            <person name="Hutchinson M.I."/>
            <person name="Powell A.J."/>
            <person name="Barry K."/>
            <person name="Miller A.N."/>
            <person name="Grigoriev I.V."/>
            <person name="Debuchy R."/>
            <person name="Gladieux P."/>
            <person name="Hiltunen Thoren M."/>
            <person name="Johannesson H."/>
        </authorList>
    </citation>
    <scope>NUCLEOTIDE SEQUENCE</scope>
    <source>
        <strain evidence="2">CBS 560.94</strain>
    </source>
</reference>
<evidence type="ECO:0000313" key="3">
    <source>
        <dbReference type="Proteomes" id="UP001278500"/>
    </source>
</evidence>